<name>A0A5Q8BEW1_PARDI</name>
<protein>
    <submittedName>
        <fullName evidence="1">Uncharacterized protein</fullName>
    </submittedName>
</protein>
<proteinExistence type="predicted"/>
<evidence type="ECO:0000313" key="2">
    <source>
        <dbReference type="Proteomes" id="UP000463337"/>
    </source>
</evidence>
<sequence length="208" mass="23785">MKGENIKQLSFFKGRNESTINLVHENMNVLKELAGIIEQTKKDMEARVVSDPEPRLYEDKTYFAYTLTQLIKINIVSAIDRGELKLKKAHYYQCEYFILEGVMSIYIKKLSKEGLPAYNESQASRRRMLNDEKLPCLFLGPRYNDEGMVGGVCASITSGSSSSYWIAEIEPASKSQEKIEKIVYNDTNSDDICTAKEDMVKIKERKVN</sequence>
<reference evidence="1 2" key="1">
    <citation type="journal article" date="2019" name="Nat. Med.">
        <title>A library of human gut bacterial isolates paired with longitudinal multiomics data enables mechanistic microbiome research.</title>
        <authorList>
            <person name="Poyet M."/>
            <person name="Groussin M."/>
            <person name="Gibbons S.M."/>
            <person name="Avila-Pacheco J."/>
            <person name="Jiang X."/>
            <person name="Kearney S.M."/>
            <person name="Perrotta A.R."/>
            <person name="Berdy B."/>
            <person name="Zhao S."/>
            <person name="Lieberman T.D."/>
            <person name="Swanson P.K."/>
            <person name="Smith M."/>
            <person name="Roesemann S."/>
            <person name="Alexander J.E."/>
            <person name="Rich S.A."/>
            <person name="Livny J."/>
            <person name="Vlamakis H."/>
            <person name="Clish C."/>
            <person name="Bullock K."/>
            <person name="Deik A."/>
            <person name="Scott J."/>
            <person name="Pierce K.A."/>
            <person name="Xavier R.J."/>
            <person name="Alm E.J."/>
        </authorList>
    </citation>
    <scope>NUCLEOTIDE SEQUENCE [LARGE SCALE GENOMIC DNA]</scope>
    <source>
        <strain evidence="1 2">BIOML-A41</strain>
    </source>
</reference>
<dbReference type="AlphaFoldDB" id="A0A5Q8BEW1"/>
<comment type="caution">
    <text evidence="1">The sequence shown here is derived from an EMBL/GenBank/DDBJ whole genome shotgun (WGS) entry which is preliminary data.</text>
</comment>
<gene>
    <name evidence="1" type="ORF">GKD59_08200</name>
</gene>
<accession>A0A5Q8BEW1</accession>
<dbReference type="Proteomes" id="UP000463337">
    <property type="component" value="Unassembled WGS sequence"/>
</dbReference>
<dbReference type="RefSeq" id="WP_122246686.1">
    <property type="nucleotide sequence ID" value="NZ_JBDGCP010000020.1"/>
</dbReference>
<dbReference type="EMBL" id="WKLT01000006">
    <property type="protein sequence ID" value="MRY57892.1"/>
    <property type="molecule type" value="Genomic_DNA"/>
</dbReference>
<organism evidence="1 2">
    <name type="scientific">Parabacteroides distasonis</name>
    <dbReference type="NCBI Taxonomy" id="823"/>
    <lineage>
        <taxon>Bacteria</taxon>
        <taxon>Pseudomonadati</taxon>
        <taxon>Bacteroidota</taxon>
        <taxon>Bacteroidia</taxon>
        <taxon>Bacteroidales</taxon>
        <taxon>Tannerellaceae</taxon>
        <taxon>Parabacteroides</taxon>
    </lineage>
</organism>
<evidence type="ECO:0000313" key="1">
    <source>
        <dbReference type="EMBL" id="MRY57892.1"/>
    </source>
</evidence>